<reference evidence="1 2" key="1">
    <citation type="submission" date="2020-04" db="EMBL/GenBank/DDBJ databases">
        <authorList>
            <person name="Alioto T."/>
            <person name="Alioto T."/>
            <person name="Gomez Garrido J."/>
        </authorList>
    </citation>
    <scope>NUCLEOTIDE SEQUENCE [LARGE SCALE GENOMIC DNA]</scope>
</reference>
<proteinExistence type="predicted"/>
<dbReference type="Proteomes" id="UP000494165">
    <property type="component" value="Unassembled WGS sequence"/>
</dbReference>
<accession>A0A8S1DAW4</accession>
<dbReference type="EMBL" id="CADEPI010000137">
    <property type="protein sequence ID" value="CAB3376921.1"/>
    <property type="molecule type" value="Genomic_DNA"/>
</dbReference>
<evidence type="ECO:0000313" key="2">
    <source>
        <dbReference type="Proteomes" id="UP000494165"/>
    </source>
</evidence>
<protein>
    <submittedName>
        <fullName evidence="1">Uncharacterized protein</fullName>
    </submittedName>
</protein>
<gene>
    <name evidence="1" type="ORF">CLODIP_2_CD10075</name>
</gene>
<evidence type="ECO:0000313" key="1">
    <source>
        <dbReference type="EMBL" id="CAB3376921.1"/>
    </source>
</evidence>
<name>A0A8S1DAW4_9INSE</name>
<dbReference type="AlphaFoldDB" id="A0A8S1DAW4"/>
<sequence length="74" mass="8347">MLFIGIGGYVTSSKFYPAQIERRKKQTLDNVLDFFSLQLLIVPLVCYKRDAGVAFASHFISCVQLIAHIVVQID</sequence>
<comment type="caution">
    <text evidence="1">The sequence shown here is derived from an EMBL/GenBank/DDBJ whole genome shotgun (WGS) entry which is preliminary data.</text>
</comment>
<keyword evidence="2" id="KW-1185">Reference proteome</keyword>
<organism evidence="1 2">
    <name type="scientific">Cloeon dipterum</name>
    <dbReference type="NCBI Taxonomy" id="197152"/>
    <lineage>
        <taxon>Eukaryota</taxon>
        <taxon>Metazoa</taxon>
        <taxon>Ecdysozoa</taxon>
        <taxon>Arthropoda</taxon>
        <taxon>Hexapoda</taxon>
        <taxon>Insecta</taxon>
        <taxon>Pterygota</taxon>
        <taxon>Palaeoptera</taxon>
        <taxon>Ephemeroptera</taxon>
        <taxon>Pisciforma</taxon>
        <taxon>Baetidae</taxon>
        <taxon>Cloeon</taxon>
    </lineage>
</organism>